<accession>A0A427YD00</accession>
<dbReference type="Pfam" id="PF00483">
    <property type="entry name" value="NTP_transferase"/>
    <property type="match status" value="1"/>
</dbReference>
<evidence type="ECO:0000259" key="5">
    <source>
        <dbReference type="Pfam" id="PF00483"/>
    </source>
</evidence>
<dbReference type="InterPro" id="IPR050486">
    <property type="entry name" value="Mannose-1P_guanyltransferase"/>
</dbReference>
<dbReference type="GO" id="GO:0004475">
    <property type="term" value="F:mannose-1-phosphate guanylyltransferase (GTP) activity"/>
    <property type="evidence" value="ECO:0007669"/>
    <property type="project" value="UniProtKB-EC"/>
</dbReference>
<dbReference type="GO" id="GO:0000502">
    <property type="term" value="C:proteasome complex"/>
    <property type="evidence" value="ECO:0007669"/>
    <property type="project" value="UniProtKB-KW"/>
</dbReference>
<comment type="similarity">
    <text evidence="2">Belongs to the transferase hexapeptide repeat family.</text>
</comment>
<reference evidence="7 8" key="1">
    <citation type="submission" date="2018-11" db="EMBL/GenBank/DDBJ databases">
        <title>Genome sequence of Saitozyma podzolica DSM 27192.</title>
        <authorList>
            <person name="Aliyu H."/>
            <person name="Gorte O."/>
            <person name="Ochsenreither K."/>
        </authorList>
    </citation>
    <scope>NUCLEOTIDE SEQUENCE [LARGE SCALE GENOMIC DNA]</scope>
    <source>
        <strain evidence="7 8">DSM 27192</strain>
    </source>
</reference>
<evidence type="ECO:0000256" key="2">
    <source>
        <dbReference type="ARBA" id="ARBA00007274"/>
    </source>
</evidence>
<name>A0A427YD00_9TREE</name>
<organism evidence="7 8">
    <name type="scientific">Saitozyma podzolica</name>
    <dbReference type="NCBI Taxonomy" id="1890683"/>
    <lineage>
        <taxon>Eukaryota</taxon>
        <taxon>Fungi</taxon>
        <taxon>Dikarya</taxon>
        <taxon>Basidiomycota</taxon>
        <taxon>Agaricomycotina</taxon>
        <taxon>Tremellomycetes</taxon>
        <taxon>Tremellales</taxon>
        <taxon>Trimorphomycetaceae</taxon>
        <taxon>Saitozyma</taxon>
    </lineage>
</organism>
<proteinExistence type="inferred from homology"/>
<comment type="pathway">
    <text evidence="1">Nucleotide-sugar biosynthesis; GDP-alpha-D-mannose biosynthesis; GDP-alpha-D-mannose from alpha-D-mannose 1-phosphate (GTP route): step 1/1.</text>
</comment>
<sequence>MSTAVTKGVILVGGPSKGTRMRPLSLDCAKPLLPIAGKPMVWHPLAALAKVPGLTEILIIGFYEDSVMSGFIKDAKREFPNIGISYLREYRPLGTAGGFTTVIRDSILRPPVPQNIFICNIDICSSWPLTEMMELHGKHRGVGTILGVNVKKETATNYGCIVSDPSSLVLHYVEKPESWISNMVNGGVYLFDKSLFDEIKIAMDDKAARAAEDPLLQLQSDEILQLEQDVIVPLAAAKKMYVYETNDFWRQIKTAASAVTASRLYLNRFKTIAPELLASSSAVIIPPSYIDPSAIIDPTAKIGPNVAIGPGVRIGEGVRVKDAIVMEGSTIERHACVLNSIVGNNCQVGPWARVDGEPEPEQDSKGKISVTVLATEVTLAPETLVRSCIVLPNKSLSKNSANQVLL</sequence>
<dbReference type="AlphaFoldDB" id="A0A427YD00"/>
<feature type="domain" description="Mannose-1-phosphate guanyltransferase C-terminal" evidence="6">
    <location>
        <begin position="284"/>
        <end position="402"/>
    </location>
</feature>
<dbReference type="OrthoDB" id="285674at2759"/>
<dbReference type="Gene3D" id="2.160.10.10">
    <property type="entry name" value="Hexapeptide repeat proteins"/>
    <property type="match status" value="1"/>
</dbReference>
<comment type="catalytic activity">
    <reaction evidence="4">
        <text>alpha-D-mannose 1-phosphate + GTP + H(+) = GDP-alpha-D-mannose + diphosphate</text>
        <dbReference type="Rhea" id="RHEA:15229"/>
        <dbReference type="ChEBI" id="CHEBI:15378"/>
        <dbReference type="ChEBI" id="CHEBI:33019"/>
        <dbReference type="ChEBI" id="CHEBI:37565"/>
        <dbReference type="ChEBI" id="CHEBI:57527"/>
        <dbReference type="ChEBI" id="CHEBI:58409"/>
        <dbReference type="EC" id="2.7.7.13"/>
    </reaction>
</comment>
<dbReference type="PROSITE" id="PS00101">
    <property type="entry name" value="HEXAPEP_TRANSFERASES"/>
    <property type="match status" value="2"/>
</dbReference>
<feature type="domain" description="Nucleotidyl transferase" evidence="5">
    <location>
        <begin position="7"/>
        <end position="212"/>
    </location>
</feature>
<dbReference type="EC" id="2.7.7.13" evidence="3"/>
<protein>
    <recommendedName>
        <fullName evidence="3">mannose-1-phosphate guanylyltransferase</fullName>
        <ecNumber evidence="3">2.7.7.13</ecNumber>
    </recommendedName>
</protein>
<dbReference type="InterPro" id="IPR005835">
    <property type="entry name" value="NTP_transferase_dom"/>
</dbReference>
<evidence type="ECO:0000313" key="7">
    <source>
        <dbReference type="EMBL" id="RSH88837.1"/>
    </source>
</evidence>
<gene>
    <name evidence="7" type="primary">PSA2</name>
    <name evidence="7" type="ORF">EHS25_003065</name>
</gene>
<dbReference type="PANTHER" id="PTHR22572">
    <property type="entry name" value="SUGAR-1-PHOSPHATE GUANYL TRANSFERASE"/>
    <property type="match status" value="1"/>
</dbReference>
<evidence type="ECO:0000313" key="8">
    <source>
        <dbReference type="Proteomes" id="UP000279259"/>
    </source>
</evidence>
<dbReference type="CDD" id="cd06428">
    <property type="entry name" value="M1P_guanylylT_A_like_N"/>
    <property type="match status" value="1"/>
</dbReference>
<keyword evidence="7" id="KW-0647">Proteasome</keyword>
<comment type="caution">
    <text evidence="7">The sequence shown here is derived from an EMBL/GenBank/DDBJ whole genome shotgun (WGS) entry which is preliminary data.</text>
</comment>
<evidence type="ECO:0000256" key="3">
    <source>
        <dbReference type="ARBA" id="ARBA00012387"/>
    </source>
</evidence>
<dbReference type="GO" id="GO:0005525">
    <property type="term" value="F:GTP binding"/>
    <property type="evidence" value="ECO:0007669"/>
    <property type="project" value="UniProtKB-KW"/>
</dbReference>
<keyword evidence="8" id="KW-1185">Reference proteome</keyword>
<dbReference type="SUPFAM" id="SSF53448">
    <property type="entry name" value="Nucleotide-diphospho-sugar transferases"/>
    <property type="match status" value="1"/>
</dbReference>
<dbReference type="STRING" id="1890683.A0A427YD00"/>
<dbReference type="Gene3D" id="3.90.550.10">
    <property type="entry name" value="Spore Coat Polysaccharide Biosynthesis Protein SpsA, Chain A"/>
    <property type="match status" value="1"/>
</dbReference>
<dbReference type="InterPro" id="IPR018357">
    <property type="entry name" value="Hexapep_transf_CS"/>
</dbReference>
<dbReference type="EMBL" id="RSCD01000016">
    <property type="protein sequence ID" value="RSH88837.1"/>
    <property type="molecule type" value="Genomic_DNA"/>
</dbReference>
<dbReference type="Proteomes" id="UP000279259">
    <property type="component" value="Unassembled WGS sequence"/>
</dbReference>
<dbReference type="InterPro" id="IPR056729">
    <property type="entry name" value="GMPPB_C"/>
</dbReference>
<evidence type="ECO:0000256" key="4">
    <source>
        <dbReference type="ARBA" id="ARBA00047343"/>
    </source>
</evidence>
<dbReference type="Pfam" id="PF25087">
    <property type="entry name" value="GMPPB_C"/>
    <property type="match status" value="1"/>
</dbReference>
<dbReference type="InterPro" id="IPR029044">
    <property type="entry name" value="Nucleotide-diphossugar_trans"/>
</dbReference>
<evidence type="ECO:0000259" key="6">
    <source>
        <dbReference type="Pfam" id="PF25087"/>
    </source>
</evidence>
<evidence type="ECO:0000256" key="1">
    <source>
        <dbReference type="ARBA" id="ARBA00004823"/>
    </source>
</evidence>